<keyword evidence="1" id="KW-0479">Metal-binding</keyword>
<feature type="compositionally biased region" description="Polar residues" evidence="5">
    <location>
        <begin position="651"/>
        <end position="670"/>
    </location>
</feature>
<evidence type="ECO:0000256" key="3">
    <source>
        <dbReference type="ARBA" id="ARBA00022912"/>
    </source>
</evidence>
<dbReference type="SUPFAM" id="SSF81606">
    <property type="entry name" value="PP2C-like"/>
    <property type="match status" value="1"/>
</dbReference>
<dbReference type="GO" id="GO:0046872">
    <property type="term" value="F:metal ion binding"/>
    <property type="evidence" value="ECO:0007669"/>
    <property type="project" value="UniProtKB-KW"/>
</dbReference>
<evidence type="ECO:0000256" key="2">
    <source>
        <dbReference type="ARBA" id="ARBA00022801"/>
    </source>
</evidence>
<feature type="compositionally biased region" description="Polar residues" evidence="5">
    <location>
        <begin position="599"/>
        <end position="608"/>
    </location>
</feature>
<sequence length="682" mass="76912">MFANIKSRFLATVIAPDMPALPSTSHEHLVRGSSAYHQRMLHQQQLQDKFAYSRPPFLQLLTADELKASADHNVRPIIVPRDISILPWGTGYAECVNSGKSEWNEDQGAFCRQILSDPTHQYPDLPYTYFGIFDGHAGYGAALAASHQFHHILHEKLVDCIELLLPREGMEDPKVNSTSQSVNSFPHPSHFQRSVSKDELIMGALESAFVHMDSLIAQDRDRYRDAGGCTACVSLFINGKMYVANAGDSRAVLCQRKVLPKEEMSAQPDGSEGAFPVPFSFDHTPETERTRLLGVAQYKPHLMGKFYTAMEYAKRPHERDLGQRILCRQGTMKGWTYKTLTRDDLKMPVVTGEGKRSRLLGTLGVTRGFGDHDLLAIATGTLIKPFLTAQPEVLFRDLTKIVTIPEEQNEDGDYGILVMATDGLWDVSENEAVARTVFQTLHKYPTEKHRYTMVAQELVAKARGKINDYGHWRLADSKAAATVDDISVIVIPVYQYYKEHIEWEQKCLREYRERLERERTAAAQAVEAKEDTTSTNEQMTSLVNGIKEMAQVEIEPVLNEEDNEHNDNARQQPGLEKESAAVTQGTVGEIQSFIEKEQQNTIENQTTKAVELDKDDKHQPEEESTTVEATNDSTSENKEEKQQKINNNNESTQDQGDSSSPEKNVTSPSKTKQRKNQRKDKR</sequence>
<comment type="similarity">
    <text evidence="4">Belongs to the PP2C family.</text>
</comment>
<dbReference type="GO" id="GO:0004741">
    <property type="term" value="F:[pyruvate dehydrogenase (acetyl-transferring)]-phosphatase activity"/>
    <property type="evidence" value="ECO:0007669"/>
    <property type="project" value="TreeGrafter"/>
</dbReference>
<dbReference type="VEuPathDB" id="VectorBase:MDOMA2_010819"/>
<feature type="domain" description="PPM-type phosphatase" evidence="6">
    <location>
        <begin position="91"/>
        <end position="493"/>
    </location>
</feature>
<dbReference type="SMART" id="SM00332">
    <property type="entry name" value="PP2Cc"/>
    <property type="match status" value="1"/>
</dbReference>
<dbReference type="PROSITE" id="PS01032">
    <property type="entry name" value="PPM_1"/>
    <property type="match status" value="1"/>
</dbReference>
<dbReference type="GO" id="GO:0005739">
    <property type="term" value="C:mitochondrion"/>
    <property type="evidence" value="ECO:0007669"/>
    <property type="project" value="TreeGrafter"/>
</dbReference>
<dbReference type="InterPro" id="IPR001932">
    <property type="entry name" value="PPM-type_phosphatase-like_dom"/>
</dbReference>
<dbReference type="InterPro" id="IPR036457">
    <property type="entry name" value="PPM-type-like_dom_sf"/>
</dbReference>
<keyword evidence="3 4" id="KW-0904">Protein phosphatase</keyword>
<organism evidence="7">
    <name type="scientific">Musca domestica</name>
    <name type="common">House fly</name>
    <dbReference type="NCBI Taxonomy" id="7370"/>
    <lineage>
        <taxon>Eukaryota</taxon>
        <taxon>Metazoa</taxon>
        <taxon>Ecdysozoa</taxon>
        <taxon>Arthropoda</taxon>
        <taxon>Hexapoda</taxon>
        <taxon>Insecta</taxon>
        <taxon>Pterygota</taxon>
        <taxon>Neoptera</taxon>
        <taxon>Endopterygota</taxon>
        <taxon>Diptera</taxon>
        <taxon>Brachycera</taxon>
        <taxon>Muscomorpha</taxon>
        <taxon>Muscoidea</taxon>
        <taxon>Muscidae</taxon>
        <taxon>Musca</taxon>
    </lineage>
</organism>
<dbReference type="Pfam" id="PF00481">
    <property type="entry name" value="PP2C"/>
    <property type="match status" value="2"/>
</dbReference>
<evidence type="ECO:0000313" key="7">
    <source>
        <dbReference type="EMBL" id="AFP59577.1"/>
    </source>
</evidence>
<dbReference type="PROSITE" id="PS51746">
    <property type="entry name" value="PPM_2"/>
    <property type="match status" value="1"/>
</dbReference>
<dbReference type="PANTHER" id="PTHR13832:SF354">
    <property type="entry name" value="GM14138P"/>
    <property type="match status" value="1"/>
</dbReference>
<dbReference type="AlphaFoldDB" id="T1PAK0"/>
<feature type="compositionally biased region" description="Basic residues" evidence="5">
    <location>
        <begin position="671"/>
        <end position="682"/>
    </location>
</feature>
<dbReference type="CDD" id="cd00143">
    <property type="entry name" value="PP2Cc"/>
    <property type="match status" value="1"/>
</dbReference>
<dbReference type="InterPro" id="IPR015655">
    <property type="entry name" value="PP2C"/>
</dbReference>
<dbReference type="EMBL" id="KA644948">
    <property type="protein sequence ID" value="AFP59577.1"/>
    <property type="molecule type" value="mRNA"/>
</dbReference>
<feature type="region of interest" description="Disordered" evidence="5">
    <location>
        <begin position="596"/>
        <end position="682"/>
    </location>
</feature>
<dbReference type="VEuPathDB" id="VectorBase:MDOA011965"/>
<dbReference type="PANTHER" id="PTHR13832">
    <property type="entry name" value="PROTEIN PHOSPHATASE 2C"/>
    <property type="match status" value="1"/>
</dbReference>
<accession>T1PAK0</accession>
<keyword evidence="2 4" id="KW-0378">Hydrolase</keyword>
<dbReference type="Gene3D" id="3.60.40.10">
    <property type="entry name" value="PPM-type phosphatase domain"/>
    <property type="match status" value="1"/>
</dbReference>
<name>T1PAK0_MUSDO</name>
<proteinExistence type="evidence at transcript level"/>
<protein>
    <submittedName>
        <fullName evidence="7">Protein phosphatase 2C</fullName>
    </submittedName>
</protein>
<dbReference type="InterPro" id="IPR000222">
    <property type="entry name" value="PP2C_BS"/>
</dbReference>
<reference evidence="7" key="1">
    <citation type="submission" date="2012-08" db="EMBL/GenBank/DDBJ databases">
        <title>Transcriptome of adult Musca domestica launches a platform for comparative house fly gene expression and characterization of differential gene expression among resistant and susceptible house flies.</title>
        <authorList>
            <person name="Liu N."/>
            <person name="Zhang L."/>
            <person name="Li M."/>
            <person name="Reid W."/>
        </authorList>
    </citation>
    <scope>NUCLEOTIDE SEQUENCE</scope>
    <source>
        <strain evidence="7">ALHF</strain>
        <tissue evidence="7">Whole body</tissue>
    </source>
</reference>
<evidence type="ECO:0000256" key="4">
    <source>
        <dbReference type="RuleBase" id="RU003465"/>
    </source>
</evidence>
<evidence type="ECO:0000259" key="6">
    <source>
        <dbReference type="PROSITE" id="PS51746"/>
    </source>
</evidence>
<evidence type="ECO:0000256" key="1">
    <source>
        <dbReference type="ARBA" id="ARBA00022723"/>
    </source>
</evidence>
<feature type="region of interest" description="Disordered" evidence="5">
    <location>
        <begin position="559"/>
        <end position="583"/>
    </location>
</feature>
<feature type="compositionally biased region" description="Basic and acidic residues" evidence="5">
    <location>
        <begin position="610"/>
        <end position="621"/>
    </location>
</feature>
<evidence type="ECO:0000256" key="5">
    <source>
        <dbReference type="SAM" id="MobiDB-lite"/>
    </source>
</evidence>